<organism evidence="1 2">
    <name type="scientific">Flaviramulus aquimarinus</name>
    <dbReference type="NCBI Taxonomy" id="1170456"/>
    <lineage>
        <taxon>Bacteria</taxon>
        <taxon>Pseudomonadati</taxon>
        <taxon>Bacteroidota</taxon>
        <taxon>Flavobacteriia</taxon>
        <taxon>Flavobacteriales</taxon>
        <taxon>Flavobacteriaceae</taxon>
        <taxon>Flaviramulus</taxon>
    </lineage>
</organism>
<protein>
    <submittedName>
        <fullName evidence="1">Uncharacterized protein</fullName>
    </submittedName>
</protein>
<dbReference type="EMBL" id="BAABJH010000006">
    <property type="protein sequence ID" value="GAA4899531.1"/>
    <property type="molecule type" value="Genomic_DNA"/>
</dbReference>
<evidence type="ECO:0000313" key="1">
    <source>
        <dbReference type="EMBL" id="GAA4899531.1"/>
    </source>
</evidence>
<proteinExistence type="predicted"/>
<sequence>MNYKKLDGKMVKYEKRKECPNVTTFYKEGTTRDRIPLKASKPDGYVRFLPRSVDGKIKTYSNDSYRTKSSTKFTPGDALGDWKQGGSKMGAYHYTIKMPNGKFYDIKGKKDMKKHIIPYLLKCEEFKKQYKGEFKTHETLFNKTIELYNSLCQ</sequence>
<accession>A0ABP9FJV3</accession>
<comment type="caution">
    <text evidence="1">The sequence shown here is derived from an EMBL/GenBank/DDBJ whole genome shotgun (WGS) entry which is preliminary data.</text>
</comment>
<reference evidence="2" key="1">
    <citation type="journal article" date="2019" name="Int. J. Syst. Evol. Microbiol.">
        <title>The Global Catalogue of Microorganisms (GCM) 10K type strain sequencing project: providing services to taxonomists for standard genome sequencing and annotation.</title>
        <authorList>
            <consortium name="The Broad Institute Genomics Platform"/>
            <consortium name="The Broad Institute Genome Sequencing Center for Infectious Disease"/>
            <person name="Wu L."/>
            <person name="Ma J."/>
        </authorList>
    </citation>
    <scope>NUCLEOTIDE SEQUENCE [LARGE SCALE GENOMIC DNA]</scope>
    <source>
        <strain evidence="2">JCM 18274</strain>
    </source>
</reference>
<dbReference type="Proteomes" id="UP001500433">
    <property type="component" value="Unassembled WGS sequence"/>
</dbReference>
<evidence type="ECO:0000313" key="2">
    <source>
        <dbReference type="Proteomes" id="UP001500433"/>
    </source>
</evidence>
<keyword evidence="2" id="KW-1185">Reference proteome</keyword>
<name>A0ABP9FJV3_9FLAO</name>
<gene>
    <name evidence="1" type="ORF">GCM10023311_26080</name>
</gene>